<dbReference type="AlphaFoldDB" id="A0A176W960"/>
<feature type="compositionally biased region" description="Low complexity" evidence="1">
    <location>
        <begin position="285"/>
        <end position="303"/>
    </location>
</feature>
<name>A0A176W960_MARPO</name>
<feature type="domain" description="VQ" evidence="2">
    <location>
        <begin position="330"/>
        <end position="353"/>
    </location>
</feature>
<protein>
    <recommendedName>
        <fullName evidence="2">VQ domain-containing protein</fullName>
    </recommendedName>
</protein>
<evidence type="ECO:0000313" key="4">
    <source>
        <dbReference type="Proteomes" id="UP000077202"/>
    </source>
</evidence>
<feature type="compositionally biased region" description="Low complexity" evidence="1">
    <location>
        <begin position="374"/>
        <end position="384"/>
    </location>
</feature>
<feature type="compositionally biased region" description="Basic and acidic residues" evidence="1">
    <location>
        <begin position="357"/>
        <end position="369"/>
    </location>
</feature>
<dbReference type="PANTHER" id="PTHR33143">
    <property type="entry name" value="F16F4.1 PROTEIN-RELATED"/>
    <property type="match status" value="1"/>
</dbReference>
<organism evidence="3 4">
    <name type="scientific">Marchantia polymorpha subsp. ruderalis</name>
    <dbReference type="NCBI Taxonomy" id="1480154"/>
    <lineage>
        <taxon>Eukaryota</taxon>
        <taxon>Viridiplantae</taxon>
        <taxon>Streptophyta</taxon>
        <taxon>Embryophyta</taxon>
        <taxon>Marchantiophyta</taxon>
        <taxon>Marchantiopsida</taxon>
        <taxon>Marchantiidae</taxon>
        <taxon>Marchantiales</taxon>
        <taxon>Marchantiaceae</taxon>
        <taxon>Marchantia</taxon>
    </lineage>
</organism>
<dbReference type="GO" id="GO:0005634">
    <property type="term" value="C:nucleus"/>
    <property type="evidence" value="ECO:0007669"/>
    <property type="project" value="TreeGrafter"/>
</dbReference>
<feature type="region of interest" description="Disordered" evidence="1">
    <location>
        <begin position="277"/>
        <end position="313"/>
    </location>
</feature>
<sequence length="546" mass="57324">MFSSFLLTRGLLDSEGLGDLVLGSKLCVPTVCPSATAGAPDLGLGTPQDAPGPAPQVGFQTAGLDLAPAARERVSARGGRVKDRSDEGLAMATRESDLRWNVLIRSTVNRRMTESHDACRAMSGGSSGHQRALPMGSTGVQVGLARGQRADGGCRIWRRRAPSVLPSVGRSGPALVGCSAMPSRRQQGGHAAAWQIGGGDKFRRGDRARGWGLWAGLGVGPRGAKDEACALTRSSPSFFSPPPSPLLAFRSGLGSGLGRGRVRGKAGQGRAVLEADEKMSHGHHGSSNMSKSTSNSVNSNSSSRQNKRPTPLRMMKEEVRQYRPPVIIHTFSPKIIHVDAANFSTRVQELTGRGLKRKPECSPRPREYPPEDQSCASPSSSADSGLPGAESGVESTHGFASPRGPLVSFDPVYHHQHHAFEPSCASAHQNAASANEQASNLFANAVIAAAGPQYSPLFGAGSGPHLFSPLPSPNFLSSSFMQDLPPILSPGPYGSQTFDPYNSHFNPSPTYGRYGASAGGISSLPSPGSSTAFKDMALMMSRDSKG</sequence>
<accession>A0A176W960</accession>
<comment type="caution">
    <text evidence="3">The sequence shown here is derived from an EMBL/GenBank/DDBJ whole genome shotgun (WGS) entry which is preliminary data.</text>
</comment>
<dbReference type="Pfam" id="PF05678">
    <property type="entry name" value="VQ"/>
    <property type="match status" value="1"/>
</dbReference>
<evidence type="ECO:0000256" key="1">
    <source>
        <dbReference type="SAM" id="MobiDB-lite"/>
    </source>
</evidence>
<dbReference type="InterPro" id="IPR008889">
    <property type="entry name" value="VQ"/>
</dbReference>
<dbReference type="Proteomes" id="UP000077202">
    <property type="component" value="Unassembled WGS sequence"/>
</dbReference>
<dbReference type="InterPro" id="IPR039607">
    <property type="entry name" value="VQ_8/17/18/20/21/25"/>
</dbReference>
<gene>
    <name evidence="3" type="ORF">AXG93_2091s1130</name>
</gene>
<dbReference type="EMBL" id="LVLJ01001679">
    <property type="protein sequence ID" value="OAE28706.1"/>
    <property type="molecule type" value="Genomic_DNA"/>
</dbReference>
<evidence type="ECO:0000259" key="2">
    <source>
        <dbReference type="Pfam" id="PF05678"/>
    </source>
</evidence>
<proteinExistence type="predicted"/>
<evidence type="ECO:0000313" key="3">
    <source>
        <dbReference type="EMBL" id="OAE28706.1"/>
    </source>
</evidence>
<keyword evidence="4" id="KW-1185">Reference proteome</keyword>
<feature type="region of interest" description="Disordered" evidence="1">
    <location>
        <begin position="350"/>
        <end position="400"/>
    </location>
</feature>
<reference evidence="3" key="1">
    <citation type="submission" date="2016-03" db="EMBL/GenBank/DDBJ databases">
        <title>Mechanisms controlling the formation of the plant cell surface in tip-growing cells are functionally conserved among land plants.</title>
        <authorList>
            <person name="Honkanen S."/>
            <person name="Jones V.A."/>
            <person name="Morieri G."/>
            <person name="Champion C."/>
            <person name="Hetherington A.J."/>
            <person name="Kelly S."/>
            <person name="Saint-Marcoux D."/>
            <person name="Proust H."/>
            <person name="Prescott H."/>
            <person name="Dolan L."/>
        </authorList>
    </citation>
    <scope>NUCLEOTIDE SEQUENCE [LARGE SCALE GENOMIC DNA]</scope>
    <source>
        <tissue evidence="3">Whole gametophyte</tissue>
    </source>
</reference>